<dbReference type="EMBL" id="CP019894">
    <property type="protein sequence ID" value="ARB05142.1"/>
    <property type="molecule type" value="Genomic_DNA"/>
</dbReference>
<dbReference type="STRING" id="486.B2G52_09895"/>
<accession>A0A1V0DVS2</accession>
<evidence type="ECO:0000313" key="1">
    <source>
        <dbReference type="EMBL" id="ARB05142.1"/>
    </source>
</evidence>
<organism evidence="2 4">
    <name type="scientific">Neisseria lactamica</name>
    <dbReference type="NCBI Taxonomy" id="486"/>
    <lineage>
        <taxon>Bacteria</taxon>
        <taxon>Pseudomonadati</taxon>
        <taxon>Pseudomonadota</taxon>
        <taxon>Betaproteobacteria</taxon>
        <taxon>Neisseriales</taxon>
        <taxon>Neisseriaceae</taxon>
        <taxon>Neisseria</taxon>
    </lineage>
</organism>
<dbReference type="AlphaFoldDB" id="A0A1V0DVS2"/>
<dbReference type="EMBL" id="UGRO01000002">
    <property type="protein sequence ID" value="SUA17414.1"/>
    <property type="molecule type" value="Genomic_DNA"/>
</dbReference>
<dbReference type="InterPro" id="IPR035944">
    <property type="entry name" value="YfbM-like_sf"/>
</dbReference>
<sequence>MGMTATYQLVDNEKLALLKNTDTEWQELFEELEDLEDEAAVCLDIDKMWDVLHFVLTGTSAENPLKGNLLSESIVGTAPISDDDGYAAYIESAQIHEIVSALEGFDIKSAMEHFSMQVCKEHHIYPDIWDYEDEIDDIKEEITDYFYKIGNFYKTARHSNSNVLVSIY</sequence>
<reference evidence="2 4" key="2">
    <citation type="submission" date="2018-06" db="EMBL/GenBank/DDBJ databases">
        <authorList>
            <consortium name="Pathogen Informatics"/>
            <person name="Doyle S."/>
        </authorList>
    </citation>
    <scope>NUCLEOTIDE SEQUENCE [LARGE SCALE GENOMIC DNA]</scope>
    <source>
        <strain evidence="2 4">NCTC10616</strain>
    </source>
</reference>
<protein>
    <submittedName>
        <fullName evidence="2">Domain of uncharacterized function (DUF1877)</fullName>
    </submittedName>
</protein>
<gene>
    <name evidence="2" type="primary">yfbM</name>
    <name evidence="1" type="ORF">B2G52_09895</name>
    <name evidence="2" type="ORF">NCTC10616_01080</name>
</gene>
<dbReference type="Gene3D" id="3.40.1760.10">
    <property type="entry name" value="YfbM-like super family"/>
    <property type="match status" value="1"/>
</dbReference>
<evidence type="ECO:0000313" key="2">
    <source>
        <dbReference type="EMBL" id="SUA17414.1"/>
    </source>
</evidence>
<dbReference type="Proteomes" id="UP000254193">
    <property type="component" value="Unassembled WGS sequence"/>
</dbReference>
<dbReference type="RefSeq" id="WP_003713893.1">
    <property type="nucleotide sequence ID" value="NZ_CP019894.1"/>
</dbReference>
<reference evidence="1 3" key="1">
    <citation type="submission" date="2017-03" db="EMBL/GenBank/DDBJ databases">
        <title>N. lactamica Y92-1009 whole genome sequence.</title>
        <authorList>
            <person name="Pandey A.K."/>
            <person name="Read R.C."/>
        </authorList>
    </citation>
    <scope>NUCLEOTIDE SEQUENCE [LARGE SCALE GENOMIC DNA]</scope>
    <source>
        <strain evidence="1 3">Y92-1009</strain>
    </source>
</reference>
<evidence type="ECO:0000313" key="3">
    <source>
        <dbReference type="Proteomes" id="UP000191249"/>
    </source>
</evidence>
<proteinExistence type="predicted"/>
<dbReference type="SUPFAM" id="SSF111069">
    <property type="entry name" value="Hypothetical protein yfbM"/>
    <property type="match status" value="1"/>
</dbReference>
<dbReference type="Pfam" id="PF08974">
    <property type="entry name" value="DUF1877"/>
    <property type="match status" value="1"/>
</dbReference>
<dbReference type="Proteomes" id="UP000191249">
    <property type="component" value="Chromosome"/>
</dbReference>
<evidence type="ECO:0000313" key="4">
    <source>
        <dbReference type="Proteomes" id="UP000254193"/>
    </source>
</evidence>
<keyword evidence="4" id="KW-1185">Reference proteome</keyword>
<dbReference type="InterPro" id="IPR015068">
    <property type="entry name" value="DUF1877"/>
</dbReference>
<name>A0A1V0DVS2_NEILA</name>